<sequence length="299" mass="36029">MYNRNNQQLFESFKINELQPHLFLDFNYTLILKNDKMNLVFEELFLRLIDKYEIKIVYILENPENQLFQRGAQLQEFIQKYLGGNKINIQRLNIILNNYQEDLNDRDLILIVQKQMEFIYEKFSKDIFVFRKIKTIEQLQKEFTIEKRSKILTSIFESFQLQLQKDYFTLNYEQAYQLEAIIKMTFISILEKIQVNGMTANQLNQDELKNLKQFYSAILNHTQNTDPLFLCFYSQEWDKLVNETASLNHSDINNYNCLKEILPQFKSIILKSKIFEEVNKMIKSSCQGFNLKCRNLYQR</sequence>
<reference evidence="1 2" key="1">
    <citation type="journal article" date="2006" name="Nature">
        <title>Global trends of whole-genome duplications revealed by the ciliate Paramecium tetraurelia.</title>
        <authorList>
            <consortium name="Genoscope"/>
            <person name="Aury J.-M."/>
            <person name="Jaillon O."/>
            <person name="Duret L."/>
            <person name="Noel B."/>
            <person name="Jubin C."/>
            <person name="Porcel B.M."/>
            <person name="Segurens B."/>
            <person name="Daubin V."/>
            <person name="Anthouard V."/>
            <person name="Aiach N."/>
            <person name="Arnaiz O."/>
            <person name="Billaut A."/>
            <person name="Beisson J."/>
            <person name="Blanc I."/>
            <person name="Bouhouche K."/>
            <person name="Camara F."/>
            <person name="Duharcourt S."/>
            <person name="Guigo R."/>
            <person name="Gogendeau D."/>
            <person name="Katinka M."/>
            <person name="Keller A.-M."/>
            <person name="Kissmehl R."/>
            <person name="Klotz C."/>
            <person name="Koll F."/>
            <person name="Le Moue A."/>
            <person name="Lepere C."/>
            <person name="Malinsky S."/>
            <person name="Nowacki M."/>
            <person name="Nowak J.K."/>
            <person name="Plattner H."/>
            <person name="Poulain J."/>
            <person name="Ruiz F."/>
            <person name="Serrano V."/>
            <person name="Zagulski M."/>
            <person name="Dessen P."/>
            <person name="Betermier M."/>
            <person name="Weissenbach J."/>
            <person name="Scarpelli C."/>
            <person name="Schachter V."/>
            <person name="Sperling L."/>
            <person name="Meyer E."/>
            <person name="Cohen J."/>
            <person name="Wincker P."/>
        </authorList>
    </citation>
    <scope>NUCLEOTIDE SEQUENCE [LARGE SCALE GENOMIC DNA]</scope>
    <source>
        <strain evidence="1 2">Stock d4-2</strain>
    </source>
</reference>
<gene>
    <name evidence="1" type="ORF">GSPATT00018262001</name>
</gene>
<dbReference type="Proteomes" id="UP000000600">
    <property type="component" value="Unassembled WGS sequence"/>
</dbReference>
<keyword evidence="2" id="KW-1185">Reference proteome</keyword>
<organism evidence="1 2">
    <name type="scientific">Paramecium tetraurelia</name>
    <dbReference type="NCBI Taxonomy" id="5888"/>
    <lineage>
        <taxon>Eukaryota</taxon>
        <taxon>Sar</taxon>
        <taxon>Alveolata</taxon>
        <taxon>Ciliophora</taxon>
        <taxon>Intramacronucleata</taxon>
        <taxon>Oligohymenophorea</taxon>
        <taxon>Peniculida</taxon>
        <taxon>Parameciidae</taxon>
        <taxon>Paramecium</taxon>
    </lineage>
</organism>
<dbReference type="GeneID" id="5037223"/>
<dbReference type="EMBL" id="CT868496">
    <property type="protein sequence ID" value="CAK84044.1"/>
    <property type="molecule type" value="Genomic_DNA"/>
</dbReference>
<name>A0DLX7_PARTE</name>
<accession>A0DLX7</accession>
<proteinExistence type="predicted"/>
<protein>
    <submittedName>
        <fullName evidence="1">Uncharacterized protein</fullName>
    </submittedName>
</protein>
<evidence type="ECO:0000313" key="1">
    <source>
        <dbReference type="EMBL" id="CAK84044.1"/>
    </source>
</evidence>
<dbReference type="InParanoid" id="A0DLX7"/>
<dbReference type="OrthoDB" id="10545502at2759"/>
<evidence type="ECO:0000313" key="2">
    <source>
        <dbReference type="Proteomes" id="UP000000600"/>
    </source>
</evidence>
<dbReference type="HOGENOM" id="CLU_932085_0_0_1"/>
<dbReference type="RefSeq" id="XP_001451441.1">
    <property type="nucleotide sequence ID" value="XM_001451404.1"/>
</dbReference>
<dbReference type="KEGG" id="ptm:GSPATT00018262001"/>
<dbReference type="AlphaFoldDB" id="A0DLX7"/>